<evidence type="ECO:0000313" key="10">
    <source>
        <dbReference type="WormBase" id="D2005.6"/>
    </source>
</evidence>
<dbReference type="OrthoDB" id="5801479at2759"/>
<dbReference type="EMBL" id="BX284601">
    <property type="protein sequence ID" value="CAB02080.2"/>
    <property type="molecule type" value="Genomic_DNA"/>
</dbReference>
<organism evidence="8 9">
    <name type="scientific">Caenorhabditis elegans</name>
    <dbReference type="NCBI Taxonomy" id="6239"/>
    <lineage>
        <taxon>Eukaryota</taxon>
        <taxon>Metazoa</taxon>
        <taxon>Ecdysozoa</taxon>
        <taxon>Nematoda</taxon>
        <taxon>Chromadorea</taxon>
        <taxon>Rhabditida</taxon>
        <taxon>Rhabditina</taxon>
        <taxon>Rhabditomorpha</taxon>
        <taxon>Rhabditoidea</taxon>
        <taxon>Rhabditidae</taxon>
        <taxon>Peloderinae</taxon>
        <taxon>Caenorhabditis</taxon>
    </lineage>
</organism>
<evidence type="ECO:0000256" key="3">
    <source>
        <dbReference type="ARBA" id="ARBA00022989"/>
    </source>
</evidence>
<dbReference type="FunCoup" id="Q93411">
    <property type="interactions" value="96"/>
</dbReference>
<keyword evidence="3 6" id="KW-1133">Transmembrane helix</keyword>
<feature type="compositionally biased region" description="Low complexity" evidence="5">
    <location>
        <begin position="139"/>
        <end position="150"/>
    </location>
</feature>
<gene>
    <name evidence="8" type="ORF">CELE_D2005.6</name>
    <name evidence="8 10" type="ORF">D2005.6</name>
</gene>
<evidence type="ECO:0000256" key="4">
    <source>
        <dbReference type="ARBA" id="ARBA00023136"/>
    </source>
</evidence>
<dbReference type="HOGENOM" id="CLU_053204_0_0_1"/>
<dbReference type="UCSC" id="D2005.6">
    <property type="organism name" value="c. elegans"/>
</dbReference>
<dbReference type="Proteomes" id="UP000001940">
    <property type="component" value="Chromosome I"/>
</dbReference>
<protein>
    <submittedName>
        <fullName evidence="8">MARVEL domain-containing protein</fullName>
    </submittedName>
</protein>
<dbReference type="Pfam" id="PF01284">
    <property type="entry name" value="MARVEL"/>
    <property type="match status" value="1"/>
</dbReference>
<dbReference type="CTD" id="183936"/>
<keyword evidence="9" id="KW-1185">Reference proteome</keyword>
<dbReference type="WormBase" id="D2005.6">
    <property type="protein sequence ID" value="CE37497"/>
    <property type="gene ID" value="WBGene00008401"/>
</dbReference>
<feature type="transmembrane region" description="Helical" evidence="6">
    <location>
        <begin position="320"/>
        <end position="343"/>
    </location>
</feature>
<evidence type="ECO:0000256" key="5">
    <source>
        <dbReference type="SAM" id="MobiDB-lite"/>
    </source>
</evidence>
<dbReference type="PANTHER" id="PTHR22776">
    <property type="entry name" value="MARVEL-CONTAINING POTENTIAL LIPID RAFT-ASSOCIATED PROTEIN"/>
    <property type="match status" value="1"/>
</dbReference>
<evidence type="ECO:0000256" key="1">
    <source>
        <dbReference type="ARBA" id="ARBA00004141"/>
    </source>
</evidence>
<feature type="region of interest" description="Disordered" evidence="5">
    <location>
        <begin position="124"/>
        <end position="165"/>
    </location>
</feature>
<dbReference type="PaxDb" id="6239-D2005.6"/>
<dbReference type="OMA" id="LHEPYGQ"/>
<feature type="transmembrane region" description="Helical" evidence="6">
    <location>
        <begin position="394"/>
        <end position="414"/>
    </location>
</feature>
<dbReference type="GeneID" id="183936"/>
<dbReference type="eggNOG" id="ENOG502S95I">
    <property type="taxonomic scope" value="Eukaryota"/>
</dbReference>
<evidence type="ECO:0000256" key="6">
    <source>
        <dbReference type="SAM" id="Phobius"/>
    </source>
</evidence>
<keyword evidence="4 6" id="KW-0472">Membrane</keyword>
<dbReference type="GO" id="GO:0016020">
    <property type="term" value="C:membrane"/>
    <property type="evidence" value="ECO:0000318"/>
    <property type="project" value="GO_Central"/>
</dbReference>
<dbReference type="KEGG" id="cel:CELE_D2005.6"/>
<comment type="subcellular location">
    <subcellularLocation>
        <location evidence="1">Membrane</location>
        <topology evidence="1">Multi-pass membrane protein</topology>
    </subcellularLocation>
</comment>
<evidence type="ECO:0000256" key="2">
    <source>
        <dbReference type="ARBA" id="ARBA00022692"/>
    </source>
</evidence>
<dbReference type="Bgee" id="WBGene00008401">
    <property type="expression patterns" value="Expressed in pharyngeal muscle cell (C elegans) and 3 other cell types or tissues"/>
</dbReference>
<dbReference type="AlphaFoldDB" id="Q93411"/>
<dbReference type="InterPro" id="IPR008253">
    <property type="entry name" value="Marvel"/>
</dbReference>
<keyword evidence="2 6" id="KW-0812">Transmembrane</keyword>
<accession>Q93411</accession>
<evidence type="ECO:0000313" key="9">
    <source>
        <dbReference type="Proteomes" id="UP000001940"/>
    </source>
</evidence>
<dbReference type="InParanoid" id="Q93411"/>
<dbReference type="InterPro" id="IPR050578">
    <property type="entry name" value="MARVEL-CKLF_proteins"/>
</dbReference>
<feature type="transmembrane region" description="Helical" evidence="6">
    <location>
        <begin position="277"/>
        <end position="300"/>
    </location>
</feature>
<dbReference type="AGR" id="WB:WBGene00008401"/>
<reference evidence="8 9" key="1">
    <citation type="journal article" date="1998" name="Science">
        <title>Genome sequence of the nematode C. elegans: a platform for investigating biology.</title>
        <authorList>
            <consortium name="The C. elegans sequencing consortium"/>
            <person name="Sulson J.E."/>
            <person name="Waterston R."/>
        </authorList>
    </citation>
    <scope>NUCLEOTIDE SEQUENCE [LARGE SCALE GENOMIC DNA]</scope>
    <source>
        <strain evidence="8 9">Bristol N2</strain>
    </source>
</reference>
<evidence type="ECO:0000259" key="7">
    <source>
        <dbReference type="Pfam" id="PF01284"/>
    </source>
</evidence>
<dbReference type="PANTHER" id="PTHR22776:SF93">
    <property type="entry name" value="MARVEL DOMAIN-CONTAINING PROTEIN"/>
    <property type="match status" value="1"/>
</dbReference>
<feature type="domain" description="MARVEL" evidence="7">
    <location>
        <begin position="280"/>
        <end position="414"/>
    </location>
</feature>
<dbReference type="RefSeq" id="NP_492157.2">
    <property type="nucleotide sequence ID" value="NM_059756.2"/>
</dbReference>
<evidence type="ECO:0000313" key="8">
    <source>
        <dbReference type="EMBL" id="CAB02080.2"/>
    </source>
</evidence>
<name>Q93411_CAEEL</name>
<sequence length="423" mass="47117">MEYQYGAGTVKIIPASAFRDVSLYQQHFSYDYGQEPLGHPINGAYYMGGVYNPAYLHEPYGQNGYIDPTYGDTQQQHPSQQQYPYYGYPSYSHYNYQPASAYPGAYGPYAGAYGPYAGASGAYRPYPQPAPSPPRRSRTAPSRPRSTAPTMGTLGAESRRGGRGVSAEAFDRRQFKQYHPQGQPIKKPLPMYRKKREPPPIGRYQETDFGGGGAGGGNDAFTPYNRNYYGEVGPHRTQQQQTMTLRRLRPFYAPSYTTYPPSTMHPKHALNNRNYPLFARLAVKAAQVILGVAVIGLVLGPMKGSSFHDFVIRTNTEWQGLVLGISVSFSFFSLVLGITSCFASNLHIWKKVDGLLTAAGCFFWLLAGFVEAYYAACYPPNGPRINLVCHRAEWIIACILAFINFCVFVVDFVLSWMNGVSML</sequence>
<proteinExistence type="predicted"/>
<dbReference type="PIR" id="T20330">
    <property type="entry name" value="T20330"/>
</dbReference>
<feature type="transmembrane region" description="Helical" evidence="6">
    <location>
        <begin position="355"/>
        <end position="374"/>
    </location>
</feature>